<name>A0ABN7T052_OIKDI</name>
<keyword evidence="2" id="KW-1185">Reference proteome</keyword>
<accession>A0ABN7T052</accession>
<protein>
    <submittedName>
        <fullName evidence="1">Oidioi.mRNA.OKI2018_I69.chr2.g5529.t1.cds</fullName>
    </submittedName>
</protein>
<dbReference type="Proteomes" id="UP001158576">
    <property type="component" value="Chromosome 2"/>
</dbReference>
<evidence type="ECO:0000313" key="2">
    <source>
        <dbReference type="Proteomes" id="UP001158576"/>
    </source>
</evidence>
<evidence type="ECO:0000313" key="1">
    <source>
        <dbReference type="EMBL" id="CAG5111199.1"/>
    </source>
</evidence>
<gene>
    <name evidence="1" type="ORF">OKIOD_LOCUS14294</name>
</gene>
<proteinExistence type="predicted"/>
<organism evidence="1 2">
    <name type="scientific">Oikopleura dioica</name>
    <name type="common">Tunicate</name>
    <dbReference type="NCBI Taxonomy" id="34765"/>
    <lineage>
        <taxon>Eukaryota</taxon>
        <taxon>Metazoa</taxon>
        <taxon>Chordata</taxon>
        <taxon>Tunicata</taxon>
        <taxon>Appendicularia</taxon>
        <taxon>Copelata</taxon>
        <taxon>Oikopleuridae</taxon>
        <taxon>Oikopleura</taxon>
    </lineage>
</organism>
<sequence length="330" mass="38816">MKEQKRHFPITWVDRGLPFPVDEWRKYANQEVKTYPKYRYTILAENLYPEIMSIDVKVTGVAEDIFLGLAEGPDKKAELWEIAVAETDKKYRKYLIALRPRIQGKDVVQSWINSPMMSKSFILRITMRKETIKLEISYKDQFEDPVLLFTTHCPEFKKERFKCLKCATRGKSGTFELLEIKYLPPVKEIVVGGASRYPHLHGEYTLVGFRNSHPYYKSKAEKGKYRYLQIDSETKRWMVHHEKDRTDEYFWSPPIGSLCPSQIKEWFVHIAGENKRVRPRFFIISKAKYNNEIIRISYNTSTPRGDQNISITQFFPDDSEHSSSSCCVIL</sequence>
<dbReference type="EMBL" id="OU015567">
    <property type="protein sequence ID" value="CAG5111199.1"/>
    <property type="molecule type" value="Genomic_DNA"/>
</dbReference>
<reference evidence="1 2" key="1">
    <citation type="submission" date="2021-04" db="EMBL/GenBank/DDBJ databases">
        <authorList>
            <person name="Bliznina A."/>
        </authorList>
    </citation>
    <scope>NUCLEOTIDE SEQUENCE [LARGE SCALE GENOMIC DNA]</scope>
</reference>